<evidence type="ECO:0000313" key="14">
    <source>
        <dbReference type="Proteomes" id="UP001549184"/>
    </source>
</evidence>
<dbReference type="EMBL" id="JBEPMU010000006">
    <property type="protein sequence ID" value="MET3654124.1"/>
    <property type="molecule type" value="Genomic_DNA"/>
</dbReference>
<evidence type="ECO:0000256" key="8">
    <source>
        <dbReference type="ARBA" id="ARBA00023136"/>
    </source>
</evidence>
<evidence type="ECO:0000256" key="9">
    <source>
        <dbReference type="ARBA" id="ARBA00037230"/>
    </source>
</evidence>
<feature type="transmembrane region" description="Helical" evidence="10">
    <location>
        <begin position="82"/>
        <end position="109"/>
    </location>
</feature>
<dbReference type="PANTHER" id="PTHR43653">
    <property type="entry name" value="CYTOCHROME C ASSEMBLY PROTEIN-RELATED"/>
    <property type="match status" value="1"/>
</dbReference>
<evidence type="ECO:0000256" key="1">
    <source>
        <dbReference type="ARBA" id="ARBA00004429"/>
    </source>
</evidence>
<dbReference type="InterPro" id="IPR003568">
    <property type="entry name" value="Cyt_c_biogenesis_CcmF"/>
</dbReference>
<dbReference type="NCBIfam" id="TIGR00353">
    <property type="entry name" value="nrfE"/>
    <property type="match status" value="1"/>
</dbReference>
<evidence type="ECO:0000256" key="5">
    <source>
        <dbReference type="ARBA" id="ARBA00022692"/>
    </source>
</evidence>
<feature type="transmembrane region" description="Helical" evidence="10">
    <location>
        <begin position="312"/>
        <end position="331"/>
    </location>
</feature>
<keyword evidence="5 10" id="KW-0812">Transmembrane</keyword>
<keyword evidence="14" id="KW-1185">Reference proteome</keyword>
<keyword evidence="7 10" id="KW-1133">Transmembrane helix</keyword>
<feature type="transmembrane region" description="Helical" evidence="10">
    <location>
        <begin position="424"/>
        <end position="443"/>
    </location>
</feature>
<feature type="transmembrane region" description="Helical" evidence="10">
    <location>
        <begin position="42"/>
        <end position="62"/>
    </location>
</feature>
<feature type="transmembrane region" description="Helical" evidence="10">
    <location>
        <begin position="273"/>
        <end position="292"/>
    </location>
</feature>
<evidence type="ECO:0000259" key="12">
    <source>
        <dbReference type="Pfam" id="PF16327"/>
    </source>
</evidence>
<dbReference type="InterPro" id="IPR002541">
    <property type="entry name" value="Cyt_c_assembly"/>
</dbReference>
<name>A0ABV2K216_9GAMM</name>
<dbReference type="PRINTS" id="PR01410">
    <property type="entry name" value="CCBIOGENESIS"/>
</dbReference>
<evidence type="ECO:0000313" key="13">
    <source>
        <dbReference type="EMBL" id="MET3654124.1"/>
    </source>
</evidence>
<dbReference type="InterPro" id="IPR032523">
    <property type="entry name" value="CcmF_C"/>
</dbReference>
<sequence>MTPELGQLALILALLLALAQGVLPLIGAWSGNRALMSIARPAAAGQAVFVTLAFALLTWAFLSFDFSVQYVADNSNLALPWYYRIAAVWGAHEGSLLLWIFILNLWTLTLATFSRNLPEVFVARVLGVLGLVALGFLAFIIFTSNPFARLLPMPPDGGDLNPVLQDPGMTFHPPVLYMGYVGFSVAFAFSIAALLGGELEQAWVRWARPWTNVAWAFLSAGIVAGSWWAYAELGWGGWWFWDPVENASFMPWLVGAALIHAQAVTEKRGGLRAWTILLSIFAFSLSLLGTFLVRSGVLTSVHAFASDPRRGLFILCFLAVVVGGSLLLYALRAPKVAGGKPFAVVSRETAILIGNLMLTVAAAMVLLGTLFPLLGDALNLGKISVGPPYFGFLFTLLMMPVVLLLPFGPYLRWGKSDVPVLKKVMWRAGLAAVACAIVAALVTSGETKAIAGTAAAVWCGFGTLLYVFKRWREMPAGRRYPAEMAGMLLAHFGVGVFLAGVLLTNALSVERDVRVAPGETQSIGGYDFRFDGVQHTQGPNWQGDQGTVVVMRNGSEVAVMHPQKRTYLRGQVQTESAINPGLFRDLYVALGEPMDAKQPEGAWALRLYDKPFVRWIWAGGLLMMLGGFFAAADRRFRTKRVADAETLPATALQESRA</sequence>
<dbReference type="InterPro" id="IPR003567">
    <property type="entry name" value="Cyt_c_biogenesis"/>
</dbReference>
<keyword evidence="3" id="KW-1003">Cell membrane</keyword>
<feature type="transmembrane region" description="Helical" evidence="10">
    <location>
        <begin position="121"/>
        <end position="142"/>
    </location>
</feature>
<accession>A0ABV2K216</accession>
<feature type="transmembrane region" description="Helical" evidence="10">
    <location>
        <begin position="249"/>
        <end position="266"/>
    </location>
</feature>
<feature type="transmembrane region" description="Helical" evidence="10">
    <location>
        <begin position="449"/>
        <end position="468"/>
    </location>
</feature>
<feature type="transmembrane region" description="Helical" evidence="10">
    <location>
        <begin position="209"/>
        <end position="229"/>
    </location>
</feature>
<dbReference type="Proteomes" id="UP001549184">
    <property type="component" value="Unassembled WGS sequence"/>
</dbReference>
<evidence type="ECO:0000256" key="6">
    <source>
        <dbReference type="ARBA" id="ARBA00022748"/>
    </source>
</evidence>
<protein>
    <submittedName>
        <fullName evidence="13">Cytochrome c-type biogenesis protein CcmF</fullName>
    </submittedName>
</protein>
<keyword evidence="6" id="KW-0201">Cytochrome c-type biogenesis</keyword>
<evidence type="ECO:0000256" key="3">
    <source>
        <dbReference type="ARBA" id="ARBA00022475"/>
    </source>
</evidence>
<feature type="transmembrane region" description="Helical" evidence="10">
    <location>
        <begin position="177"/>
        <end position="197"/>
    </location>
</feature>
<feature type="transmembrane region" description="Helical" evidence="10">
    <location>
        <begin position="6"/>
        <end position="30"/>
    </location>
</feature>
<comment type="subcellular location">
    <subcellularLocation>
        <location evidence="1">Cell inner membrane</location>
        <topology evidence="1">Multi-pass membrane protein</topology>
    </subcellularLocation>
</comment>
<feature type="domain" description="Cytochrome c assembly protein" evidence="11">
    <location>
        <begin position="89"/>
        <end position="295"/>
    </location>
</feature>
<comment type="function">
    <text evidence="9">Required for the biogenesis of c-type cytochromes. Possible subunit of a heme lyase.</text>
</comment>
<proteinExistence type="inferred from homology"/>
<dbReference type="PANTHER" id="PTHR43653:SF1">
    <property type="entry name" value="CYTOCHROME C-TYPE BIOGENESIS PROTEIN CCMF"/>
    <property type="match status" value="1"/>
</dbReference>
<evidence type="ECO:0000256" key="2">
    <source>
        <dbReference type="ARBA" id="ARBA00009186"/>
    </source>
</evidence>
<keyword evidence="4" id="KW-0997">Cell inner membrane</keyword>
<organism evidence="13 14">
    <name type="scientific">Dyella japonica</name>
    <dbReference type="NCBI Taxonomy" id="231455"/>
    <lineage>
        <taxon>Bacteria</taxon>
        <taxon>Pseudomonadati</taxon>
        <taxon>Pseudomonadota</taxon>
        <taxon>Gammaproteobacteria</taxon>
        <taxon>Lysobacterales</taxon>
        <taxon>Rhodanobacteraceae</taxon>
        <taxon>Dyella</taxon>
    </lineage>
</organism>
<gene>
    <name evidence="13" type="ORF">ABIC75_003862</name>
</gene>
<dbReference type="Pfam" id="PF01578">
    <property type="entry name" value="Cytochrom_C_asm"/>
    <property type="match status" value="1"/>
</dbReference>
<evidence type="ECO:0000256" key="7">
    <source>
        <dbReference type="ARBA" id="ARBA00022989"/>
    </source>
</evidence>
<feature type="transmembrane region" description="Helical" evidence="10">
    <location>
        <begin position="612"/>
        <end position="632"/>
    </location>
</feature>
<dbReference type="Pfam" id="PF16327">
    <property type="entry name" value="CcmF_C"/>
    <property type="match status" value="1"/>
</dbReference>
<feature type="domain" description="Cytochrome c-type biogenesis protein CcmF C-terminal" evidence="12">
    <location>
        <begin position="315"/>
        <end position="634"/>
    </location>
</feature>
<reference evidence="13 14" key="1">
    <citation type="submission" date="2024-06" db="EMBL/GenBank/DDBJ databases">
        <title>Sorghum-associated microbial communities from plants grown in Nebraska, USA.</title>
        <authorList>
            <person name="Schachtman D."/>
        </authorList>
    </citation>
    <scope>NUCLEOTIDE SEQUENCE [LARGE SCALE GENOMIC DNA]</scope>
    <source>
        <strain evidence="13 14">1073</strain>
    </source>
</reference>
<dbReference type="PRINTS" id="PR01411">
    <property type="entry name" value="CCMFBIOGNSIS"/>
</dbReference>
<evidence type="ECO:0000256" key="4">
    <source>
        <dbReference type="ARBA" id="ARBA00022519"/>
    </source>
</evidence>
<feature type="transmembrane region" description="Helical" evidence="10">
    <location>
        <begin position="389"/>
        <end position="412"/>
    </location>
</feature>
<dbReference type="NCBIfam" id="NF007691">
    <property type="entry name" value="PRK10369.1"/>
    <property type="match status" value="1"/>
</dbReference>
<comment type="similarity">
    <text evidence="2">Belongs to the CcmF/CycK/Ccl1/NrfE/CcsA family.</text>
</comment>
<evidence type="ECO:0000259" key="11">
    <source>
        <dbReference type="Pfam" id="PF01578"/>
    </source>
</evidence>
<comment type="caution">
    <text evidence="13">The sequence shown here is derived from an EMBL/GenBank/DDBJ whole genome shotgun (WGS) entry which is preliminary data.</text>
</comment>
<feature type="transmembrane region" description="Helical" evidence="10">
    <location>
        <begin position="488"/>
        <end position="507"/>
    </location>
</feature>
<feature type="transmembrane region" description="Helical" evidence="10">
    <location>
        <begin position="352"/>
        <end position="374"/>
    </location>
</feature>
<keyword evidence="8 10" id="KW-0472">Membrane</keyword>
<evidence type="ECO:0000256" key="10">
    <source>
        <dbReference type="SAM" id="Phobius"/>
    </source>
</evidence>
<dbReference type="RefSeq" id="WP_354015496.1">
    <property type="nucleotide sequence ID" value="NZ_JBEPMU010000006.1"/>
</dbReference>